<proteinExistence type="predicted"/>
<dbReference type="EMBL" id="JAUIZM010000002">
    <property type="protein sequence ID" value="KAK1395788.1"/>
    <property type="molecule type" value="Genomic_DNA"/>
</dbReference>
<dbReference type="Gene3D" id="1.20.1280.50">
    <property type="match status" value="1"/>
</dbReference>
<comment type="caution">
    <text evidence="2">The sequence shown here is derived from an EMBL/GenBank/DDBJ whole genome shotgun (WGS) entry which is preliminary data.</text>
</comment>
<dbReference type="PANTHER" id="PTHR33110">
    <property type="entry name" value="F-BOX/KELCH-REPEAT PROTEIN-RELATED"/>
    <property type="match status" value="1"/>
</dbReference>
<gene>
    <name evidence="2" type="ORF">POM88_005651</name>
</gene>
<keyword evidence="3" id="KW-1185">Reference proteome</keyword>
<dbReference type="AlphaFoldDB" id="A0AAD8J387"/>
<reference evidence="2" key="2">
    <citation type="submission" date="2023-05" db="EMBL/GenBank/DDBJ databases">
        <authorList>
            <person name="Schelkunov M.I."/>
        </authorList>
    </citation>
    <scope>NUCLEOTIDE SEQUENCE</scope>
    <source>
        <strain evidence="2">Hsosn_3</strain>
        <tissue evidence="2">Leaf</tissue>
    </source>
</reference>
<dbReference type="InterPro" id="IPR005174">
    <property type="entry name" value="KIB1-4_b-propeller"/>
</dbReference>
<dbReference type="Proteomes" id="UP001237642">
    <property type="component" value="Unassembled WGS sequence"/>
</dbReference>
<evidence type="ECO:0000259" key="1">
    <source>
        <dbReference type="Pfam" id="PF03478"/>
    </source>
</evidence>
<evidence type="ECO:0000313" key="2">
    <source>
        <dbReference type="EMBL" id="KAK1395788.1"/>
    </source>
</evidence>
<protein>
    <recommendedName>
        <fullName evidence="1">KIB1-4 beta-propeller domain-containing protein</fullName>
    </recommendedName>
</protein>
<name>A0AAD8J387_9APIA</name>
<accession>A0AAD8J387</accession>
<organism evidence="2 3">
    <name type="scientific">Heracleum sosnowskyi</name>
    <dbReference type="NCBI Taxonomy" id="360622"/>
    <lineage>
        <taxon>Eukaryota</taxon>
        <taxon>Viridiplantae</taxon>
        <taxon>Streptophyta</taxon>
        <taxon>Embryophyta</taxon>
        <taxon>Tracheophyta</taxon>
        <taxon>Spermatophyta</taxon>
        <taxon>Magnoliopsida</taxon>
        <taxon>eudicotyledons</taxon>
        <taxon>Gunneridae</taxon>
        <taxon>Pentapetalae</taxon>
        <taxon>asterids</taxon>
        <taxon>campanulids</taxon>
        <taxon>Apiales</taxon>
        <taxon>Apiaceae</taxon>
        <taxon>Apioideae</taxon>
        <taxon>apioid superclade</taxon>
        <taxon>Tordylieae</taxon>
        <taxon>Tordyliinae</taxon>
        <taxon>Heracleum</taxon>
    </lineage>
</organism>
<sequence length="515" mass="59652">MKRRRRGEEDEKDTKKKSKFIEQCSTKFNRPWSDLDQDLLGEIKKKLYGADYIRFSSVCKSWKAAQHGTRAADVLPWLMVIDREHVSKMNYYLFEPSAPHLSPVISDSIYLDRFFDISRLDLSFSFVYRDGCLFLSMPDTQANFSYFLLLTLPTKKVITIPPLHYLRDYRAMYKTSRCKLFTAVSTNPTSPDCIFLAFHYTNDNMHEISTFRHGDANWRTTEDDVGWFGFPCTEDFVFSDGIFYFLLSDGRLGYIDPETRGASYINLQWFDWSHEVWVPLQSLGKRSLFLSSRSAYVDATNFYGVSASKIYVRRDRFCYVYSLKNGRMSKCNLSGLRNWDGLDYKMKSSVWVEPHVFLPKSVPALTSQGLSCRAPVAKRFEYIEATPPSLLQFSTISSPSEHQDHFNIIDGTVLPTNFSPQPLLILSWPTNEFLNPFSKSLNSTLFKVCYVTAQLVRKVRILLISEILKIFLEDDRQENKNRATLGWPLTSLILAYTELTPINSKVEAKVIFFVF</sequence>
<feature type="domain" description="KIB1-4 beta-propeller" evidence="1">
    <location>
        <begin position="145"/>
        <end position="259"/>
    </location>
</feature>
<reference evidence="2" key="1">
    <citation type="submission" date="2023-02" db="EMBL/GenBank/DDBJ databases">
        <title>Genome of toxic invasive species Heracleum sosnowskyi carries increased number of genes despite the absence of recent whole-genome duplications.</title>
        <authorList>
            <person name="Schelkunov M."/>
            <person name="Shtratnikova V."/>
            <person name="Makarenko M."/>
            <person name="Klepikova A."/>
            <person name="Omelchenko D."/>
            <person name="Novikova G."/>
            <person name="Obukhova E."/>
            <person name="Bogdanov V."/>
            <person name="Penin A."/>
            <person name="Logacheva M."/>
        </authorList>
    </citation>
    <scope>NUCLEOTIDE SEQUENCE</scope>
    <source>
        <strain evidence="2">Hsosn_3</strain>
        <tissue evidence="2">Leaf</tissue>
    </source>
</reference>
<dbReference type="Pfam" id="PF03478">
    <property type="entry name" value="Beta-prop_KIB1-4"/>
    <property type="match status" value="1"/>
</dbReference>
<evidence type="ECO:0000313" key="3">
    <source>
        <dbReference type="Proteomes" id="UP001237642"/>
    </source>
</evidence>